<proteinExistence type="predicted"/>
<sequence>MPGRGAGGVGLRRVDGGDDRLCRGAQAKAGGDDHRVLHGRERQGRRARRRLHRPVQPVPAHEAHHPGEHPRLPARHEVRGDRGARDGRARRPGGAADDRPAAARPPRPSGFAVHLLPRGEKDERSGALGGARRVDAPACANAGARDSALQRASRHAARRQGAAPGLGGGLDPADGGFPVVPDRQLGRGGGGAVRPVRARVRPCAGDEPGRHGPGAHLHHPLPGRTGEGPARAKERVARGVGVAGGAGVRPAGDDPLRGRGSGDEVAGMADGRLLHRHDQPVEPAARPAAGRVQGAGAGADAGASAAGAGRPAGRRRSGRVVGAVDGAADPGRLPGAGGDRPSEARRVAGGLGTAELARGGAKPGAVSADGGGLRGGGDRRPAAPDGRGVRGDGGAWGQPAGVQLPAGGGGLRTARGPGGGGGGPARAAAAGGGAGDDGSAARGSGDLARRHDAPCGRGAGRGGADGAAGPDQRPGEGPPDGGVPDGGAAGGRRRAEPTREPGRSLSPRLPRQPAEGRAHADARGVGARRRGRGGDARRPGRRDLNDEGRFRDSNPAGPADRACGAHGAGRGPGTHGRCDGPGLHPRGCPLQRRLRGAPGRGDGGR</sequence>
<feature type="compositionally biased region" description="Basic and acidic residues" evidence="1">
    <location>
        <begin position="251"/>
        <end position="262"/>
    </location>
</feature>
<feature type="compositionally biased region" description="Gly residues" evidence="1">
    <location>
        <begin position="478"/>
        <end position="490"/>
    </location>
</feature>
<feature type="compositionally biased region" description="Gly residues" evidence="1">
    <location>
        <begin position="406"/>
        <end position="436"/>
    </location>
</feature>
<feature type="compositionally biased region" description="Basic and acidic residues" evidence="1">
    <location>
        <begin position="376"/>
        <end position="390"/>
    </location>
</feature>
<dbReference type="WBParaSite" id="PTRK_0001303000.1">
    <property type="protein sequence ID" value="PTRK_0001303000.1"/>
    <property type="gene ID" value="PTRK_0001303000"/>
</dbReference>
<feature type="compositionally biased region" description="Basic and acidic residues" evidence="1">
    <location>
        <begin position="532"/>
        <end position="552"/>
    </location>
</feature>
<evidence type="ECO:0000313" key="2">
    <source>
        <dbReference type="Proteomes" id="UP000038045"/>
    </source>
</evidence>
<feature type="compositionally biased region" description="Gly residues" evidence="1">
    <location>
        <begin position="457"/>
        <end position="466"/>
    </location>
</feature>
<feature type="compositionally biased region" description="Basic and acidic residues" evidence="1">
    <location>
        <begin position="12"/>
        <end position="22"/>
    </location>
</feature>
<feature type="compositionally biased region" description="Gly residues" evidence="1">
    <location>
        <begin position="1"/>
        <end position="10"/>
    </location>
</feature>
<feature type="compositionally biased region" description="Basic and acidic residues" evidence="1">
    <location>
        <begin position="493"/>
        <end position="502"/>
    </location>
</feature>
<organism evidence="2 3">
    <name type="scientific">Parastrongyloides trichosuri</name>
    <name type="common">Possum-specific nematode worm</name>
    <dbReference type="NCBI Taxonomy" id="131310"/>
    <lineage>
        <taxon>Eukaryota</taxon>
        <taxon>Metazoa</taxon>
        <taxon>Ecdysozoa</taxon>
        <taxon>Nematoda</taxon>
        <taxon>Chromadorea</taxon>
        <taxon>Rhabditida</taxon>
        <taxon>Tylenchina</taxon>
        <taxon>Panagrolaimomorpha</taxon>
        <taxon>Strongyloidoidea</taxon>
        <taxon>Strongyloididae</taxon>
        <taxon>Parastrongyloides</taxon>
    </lineage>
</organism>
<feature type="region of interest" description="Disordered" evidence="1">
    <location>
        <begin position="284"/>
        <end position="605"/>
    </location>
</feature>
<reference evidence="3" key="1">
    <citation type="submission" date="2016-03" db="UniProtKB">
        <authorList>
            <consortium name="WormBaseParasite"/>
        </authorList>
    </citation>
    <scope>IDENTIFICATION</scope>
</reference>
<feature type="region of interest" description="Disordered" evidence="1">
    <location>
        <begin position="243"/>
        <end position="263"/>
    </location>
</feature>
<protein>
    <submittedName>
        <fullName evidence="3">LigA</fullName>
    </submittedName>
</protein>
<name>A0A0N4ZWJ9_PARTI</name>
<feature type="compositionally biased region" description="Low complexity" evidence="1">
    <location>
        <begin position="319"/>
        <end position="332"/>
    </location>
</feature>
<feature type="compositionally biased region" description="Low complexity" evidence="1">
    <location>
        <begin position="300"/>
        <end position="311"/>
    </location>
</feature>
<feature type="region of interest" description="Disordered" evidence="1">
    <location>
        <begin position="145"/>
        <end position="229"/>
    </location>
</feature>
<evidence type="ECO:0000256" key="1">
    <source>
        <dbReference type="SAM" id="MobiDB-lite"/>
    </source>
</evidence>
<feature type="compositionally biased region" description="Basic and acidic residues" evidence="1">
    <location>
        <begin position="30"/>
        <end position="44"/>
    </location>
</feature>
<feature type="compositionally biased region" description="Basic and acidic residues" evidence="1">
    <location>
        <begin position="61"/>
        <end position="89"/>
    </location>
</feature>
<dbReference type="Proteomes" id="UP000038045">
    <property type="component" value="Unplaced"/>
</dbReference>
<keyword evidence="2" id="KW-1185">Reference proteome</keyword>
<feature type="compositionally biased region" description="Low complexity" evidence="1">
    <location>
        <begin position="437"/>
        <end position="446"/>
    </location>
</feature>
<accession>A0A0N4ZWJ9</accession>
<evidence type="ECO:0000313" key="3">
    <source>
        <dbReference type="WBParaSite" id="PTRK_0001303000.1"/>
    </source>
</evidence>
<dbReference type="AlphaFoldDB" id="A0A0N4ZWJ9"/>
<feature type="region of interest" description="Disordered" evidence="1">
    <location>
        <begin position="1"/>
        <end position="132"/>
    </location>
</feature>